<keyword evidence="1" id="KW-0812">Transmembrane</keyword>
<keyword evidence="1" id="KW-0472">Membrane</keyword>
<name>A0ABP6C5N4_9ACTN</name>
<protein>
    <submittedName>
        <fullName evidence="2">Uncharacterized protein</fullName>
    </submittedName>
</protein>
<comment type="caution">
    <text evidence="2">The sequence shown here is derived from an EMBL/GenBank/DDBJ whole genome shotgun (WGS) entry which is preliminary data.</text>
</comment>
<evidence type="ECO:0000313" key="3">
    <source>
        <dbReference type="Proteomes" id="UP001501447"/>
    </source>
</evidence>
<accession>A0ABP6C5N4</accession>
<dbReference type="EMBL" id="BAAARJ010000004">
    <property type="protein sequence ID" value="GAA2602414.1"/>
    <property type="molecule type" value="Genomic_DNA"/>
</dbReference>
<evidence type="ECO:0000313" key="2">
    <source>
        <dbReference type="EMBL" id="GAA2602414.1"/>
    </source>
</evidence>
<proteinExistence type="predicted"/>
<feature type="transmembrane region" description="Helical" evidence="1">
    <location>
        <begin position="40"/>
        <end position="58"/>
    </location>
</feature>
<evidence type="ECO:0000256" key="1">
    <source>
        <dbReference type="SAM" id="Phobius"/>
    </source>
</evidence>
<reference evidence="3" key="1">
    <citation type="journal article" date="2019" name="Int. J. Syst. Evol. Microbiol.">
        <title>The Global Catalogue of Microorganisms (GCM) 10K type strain sequencing project: providing services to taxonomists for standard genome sequencing and annotation.</title>
        <authorList>
            <consortium name="The Broad Institute Genomics Platform"/>
            <consortium name="The Broad Institute Genome Sequencing Center for Infectious Disease"/>
            <person name="Wu L."/>
            <person name="Ma J."/>
        </authorList>
    </citation>
    <scope>NUCLEOTIDE SEQUENCE [LARGE SCALE GENOMIC DNA]</scope>
    <source>
        <strain evidence="3">JCM 16373</strain>
    </source>
</reference>
<gene>
    <name evidence="2" type="ORF">GCM10009863_14710</name>
</gene>
<sequence>MDVSAEARCARPVSGHVLPRGASVIYGERSHVVNDRPSQMLYILVVAVLAGALAFAAVQGGRQ</sequence>
<keyword evidence="1" id="KW-1133">Transmembrane helix</keyword>
<keyword evidence="3" id="KW-1185">Reference proteome</keyword>
<dbReference type="Proteomes" id="UP001501447">
    <property type="component" value="Unassembled WGS sequence"/>
</dbReference>
<organism evidence="2 3">
    <name type="scientific">Streptomyces axinellae</name>
    <dbReference type="NCBI Taxonomy" id="552788"/>
    <lineage>
        <taxon>Bacteria</taxon>
        <taxon>Bacillati</taxon>
        <taxon>Actinomycetota</taxon>
        <taxon>Actinomycetes</taxon>
        <taxon>Kitasatosporales</taxon>
        <taxon>Streptomycetaceae</taxon>
        <taxon>Streptomyces</taxon>
    </lineage>
</organism>